<dbReference type="InterPro" id="IPR026895">
    <property type="entry name" value="EMC1"/>
</dbReference>
<reference evidence="15 16" key="1">
    <citation type="submission" date="2016-08" db="EMBL/GenBank/DDBJ databases">
        <title>A Parts List for Fungal Cellulosomes Revealed by Comparative Genomics.</title>
        <authorList>
            <consortium name="DOE Joint Genome Institute"/>
            <person name="Haitjema C.H."/>
            <person name="Gilmore S.P."/>
            <person name="Henske J.K."/>
            <person name="Solomon K.V."/>
            <person name="De Groot R."/>
            <person name="Kuo A."/>
            <person name="Mondo S.J."/>
            <person name="Salamov A.A."/>
            <person name="Labutti K."/>
            <person name="Zhao Z."/>
            <person name="Chiniquy J."/>
            <person name="Barry K."/>
            <person name="Brewer H.M."/>
            <person name="Purvine S.O."/>
            <person name="Wright A.T."/>
            <person name="Boxma B."/>
            <person name="Van Alen T."/>
            <person name="Hackstein J.H."/>
            <person name="Baker S.E."/>
            <person name="Grigoriev I.V."/>
            <person name="O'Malley M.A."/>
        </authorList>
    </citation>
    <scope>NUCLEOTIDE SEQUENCE [LARGE SCALE GENOMIC DNA]</scope>
    <source>
        <strain evidence="15 16">S4</strain>
    </source>
</reference>
<dbReference type="InterPro" id="IPR011047">
    <property type="entry name" value="Quinoprotein_ADH-like_sf"/>
</dbReference>
<dbReference type="AlphaFoldDB" id="A0A1Y1WPH9"/>
<comment type="subcellular location">
    <subcellularLocation>
        <location evidence="1">Endoplasmic reticulum membrane</location>
        <topology evidence="1">Single-pass type I membrane protein</topology>
    </subcellularLocation>
</comment>
<comment type="subunit">
    <text evidence="3">Component of the ER membrane protein complex (EMC).</text>
</comment>
<evidence type="ECO:0000256" key="2">
    <source>
        <dbReference type="ARBA" id="ARBA00007904"/>
    </source>
</evidence>
<dbReference type="OrthoDB" id="28092at2759"/>
<sequence>MYRHKRLFSFILVILLVINSTFALYKDQVGVIDWYQAHVGTPKKAYFQKVIGRSNLIVATDHNVIANLNLKSNNIYWRHALKENDKLVTIAPLDNFVVSLSESKSSNIRIWNGQNGYLVNEYVIESANNENAEYDDLLIQNNNIYALIHGKTIVKINNVSRSQEGKFDLQDNNHSKLFLNSKTNEILAIGKNNKGQLIVSVLETNGRIISEKTVSNIKFEIDDVFFTGEKLVLKNFNNKLYTVDPKSGSSSTISYEDVKELVHVKDNVFIVKTESKDNLVKINDSVEELSAFENNDEGIISVFTNDADSYVSKTSVSKKESLVVEILNANTAKIAKAFEIKNDYSKNGEIVKVSLDSYRNKDGVVLFRIFTVTKDGSIHLYKESNLVWDSEESLTNIVDLKFIALPEITKDIPEAIKNNENTGILSQIVSRIKFQLSFLKKSNDNHSQNSDILKRDPYGFRQLLLFLTQKGKLICMETLTKQIIWTRFIGNDVQNFNGIKLTNIRSSAVQYPPLVAVIGTFDDNGKESSIIYSIDTITGENYQYTNKNVPSVAKYPYKVLQTFRLSNEEKEDKTRVIALVKSETEVDFYPNIPEVIDSIKEMEQPIYFNLNDKIGGNTLRGYKLYINDEKKPQIDYLYKKTFPENEVIISYGFKEPVDYVASLGKVLGNRNVLYKYLNPNVLAVATVKPHDVYTSVLSIYFLDTVKGSVIHHSYYEGGGESSIMKPQIIQYENMIVCTFWNNGAPLEDLDTKEAKKLKKNIKKGSQIVVFELYESEIENQKDPNHEFSSFHYIQPHIESKAYLFDGIITSIGVTTTRNSITNRELIVGLDNNELQGIHPVFINARRKITPPSNEDKQEGLLQYRPIIPSSEKSIMNYNIPVVGVKNIVSNPATLESTSLVAAYGLDIFLTRRTPSNDFDVLSEAFNKPILVITMVSIVIAVIYTHIKIKSNNFKKVWKIQPADKVEKAEKKDK</sequence>
<evidence type="ECO:0000313" key="15">
    <source>
        <dbReference type="EMBL" id="ORX75433.1"/>
    </source>
</evidence>
<dbReference type="PANTHER" id="PTHR21573">
    <property type="entry name" value="ER MEMBRANE PROTEIN COMPLEX SUBUNIT 1"/>
    <property type="match status" value="1"/>
</dbReference>
<organism evidence="15 16">
    <name type="scientific">Anaeromyces robustus</name>
    <dbReference type="NCBI Taxonomy" id="1754192"/>
    <lineage>
        <taxon>Eukaryota</taxon>
        <taxon>Fungi</taxon>
        <taxon>Fungi incertae sedis</taxon>
        <taxon>Chytridiomycota</taxon>
        <taxon>Chytridiomycota incertae sedis</taxon>
        <taxon>Neocallimastigomycetes</taxon>
        <taxon>Neocallimastigales</taxon>
        <taxon>Neocallimastigaceae</taxon>
        <taxon>Anaeromyces</taxon>
    </lineage>
</organism>
<evidence type="ECO:0000313" key="16">
    <source>
        <dbReference type="Proteomes" id="UP000193944"/>
    </source>
</evidence>
<keyword evidence="6 12" id="KW-0732">Signal</keyword>
<accession>A0A1Y1WPH9</accession>
<dbReference type="Pfam" id="PF07774">
    <property type="entry name" value="EMC1_C"/>
    <property type="match status" value="1"/>
</dbReference>
<dbReference type="GO" id="GO:0072546">
    <property type="term" value="C:EMC complex"/>
    <property type="evidence" value="ECO:0007669"/>
    <property type="project" value="InterPro"/>
</dbReference>
<dbReference type="SUPFAM" id="SSF50998">
    <property type="entry name" value="Quinoprotein alcohol dehydrogenase-like"/>
    <property type="match status" value="1"/>
</dbReference>
<evidence type="ECO:0000256" key="12">
    <source>
        <dbReference type="SAM" id="SignalP"/>
    </source>
</evidence>
<name>A0A1Y1WPH9_9FUNG</name>
<keyword evidence="16" id="KW-1185">Reference proteome</keyword>
<feature type="transmembrane region" description="Helical" evidence="11">
    <location>
        <begin position="929"/>
        <end position="946"/>
    </location>
</feature>
<protein>
    <recommendedName>
        <fullName evidence="4">ER membrane protein complex subunit 1</fullName>
    </recommendedName>
</protein>
<keyword evidence="10" id="KW-0325">Glycoprotein</keyword>
<gene>
    <name evidence="15" type="ORF">BCR32DRAFT_285189</name>
</gene>
<feature type="chain" id="PRO_5011988092" description="ER membrane protein complex subunit 1" evidence="12">
    <location>
        <begin position="24"/>
        <end position="973"/>
    </location>
</feature>
<dbReference type="InterPro" id="IPR058545">
    <property type="entry name" value="Beta-prop_EMC1_1st"/>
</dbReference>
<evidence type="ECO:0000256" key="8">
    <source>
        <dbReference type="ARBA" id="ARBA00022989"/>
    </source>
</evidence>
<feature type="domain" description="ER membrane protein complex subunit 1 C-terminal" evidence="13">
    <location>
        <begin position="732"/>
        <end position="957"/>
    </location>
</feature>
<evidence type="ECO:0000256" key="9">
    <source>
        <dbReference type="ARBA" id="ARBA00023136"/>
    </source>
</evidence>
<evidence type="ECO:0000256" key="7">
    <source>
        <dbReference type="ARBA" id="ARBA00022824"/>
    </source>
</evidence>
<keyword evidence="5 11" id="KW-0812">Transmembrane</keyword>
<comment type="caution">
    <text evidence="15">The sequence shown here is derived from an EMBL/GenBank/DDBJ whole genome shotgun (WGS) entry which is preliminary data.</text>
</comment>
<dbReference type="InterPro" id="IPR011678">
    <property type="entry name" value="EMC1_C"/>
</dbReference>
<reference evidence="15 16" key="2">
    <citation type="submission" date="2016-08" db="EMBL/GenBank/DDBJ databases">
        <title>Pervasive Adenine N6-methylation of Active Genes in Fungi.</title>
        <authorList>
            <consortium name="DOE Joint Genome Institute"/>
            <person name="Mondo S.J."/>
            <person name="Dannebaum R.O."/>
            <person name="Kuo R.C."/>
            <person name="Labutti K."/>
            <person name="Haridas S."/>
            <person name="Kuo A."/>
            <person name="Salamov A."/>
            <person name="Ahrendt S.R."/>
            <person name="Lipzen A."/>
            <person name="Sullivan W."/>
            <person name="Andreopoulos W.B."/>
            <person name="Clum A."/>
            <person name="Lindquist E."/>
            <person name="Daum C."/>
            <person name="Ramamoorthy G.K."/>
            <person name="Gryganskyi A."/>
            <person name="Culley D."/>
            <person name="Magnuson J.K."/>
            <person name="James T.Y."/>
            <person name="O'Malley M.A."/>
            <person name="Stajich J.E."/>
            <person name="Spatafora J.W."/>
            <person name="Visel A."/>
            <person name="Grigoriev I.V."/>
        </authorList>
    </citation>
    <scope>NUCLEOTIDE SEQUENCE [LARGE SCALE GENOMIC DNA]</scope>
    <source>
        <strain evidence="15 16">S4</strain>
    </source>
</reference>
<evidence type="ECO:0000259" key="14">
    <source>
        <dbReference type="Pfam" id="PF25293"/>
    </source>
</evidence>
<dbReference type="Pfam" id="PF25293">
    <property type="entry name" value="Beta-prop_EMC1_N"/>
    <property type="match status" value="1"/>
</dbReference>
<proteinExistence type="inferred from homology"/>
<feature type="domain" description="EMC1 first beta-propeller" evidence="14">
    <location>
        <begin position="23"/>
        <end position="392"/>
    </location>
</feature>
<dbReference type="EMBL" id="MCFG01000357">
    <property type="protein sequence ID" value="ORX75433.1"/>
    <property type="molecule type" value="Genomic_DNA"/>
</dbReference>
<dbReference type="GO" id="GO:0034975">
    <property type="term" value="P:protein folding in endoplasmic reticulum"/>
    <property type="evidence" value="ECO:0007669"/>
    <property type="project" value="TreeGrafter"/>
</dbReference>
<evidence type="ECO:0000256" key="1">
    <source>
        <dbReference type="ARBA" id="ARBA00004115"/>
    </source>
</evidence>
<evidence type="ECO:0000256" key="4">
    <source>
        <dbReference type="ARBA" id="ARBA00020824"/>
    </source>
</evidence>
<dbReference type="PANTHER" id="PTHR21573:SF0">
    <property type="entry name" value="ER MEMBRANE PROTEIN COMPLEX SUBUNIT 1"/>
    <property type="match status" value="1"/>
</dbReference>
<evidence type="ECO:0000256" key="6">
    <source>
        <dbReference type="ARBA" id="ARBA00022729"/>
    </source>
</evidence>
<comment type="similarity">
    <text evidence="2">Belongs to the EMC1 family.</text>
</comment>
<evidence type="ECO:0000256" key="5">
    <source>
        <dbReference type="ARBA" id="ARBA00022692"/>
    </source>
</evidence>
<evidence type="ECO:0000256" key="10">
    <source>
        <dbReference type="ARBA" id="ARBA00023180"/>
    </source>
</evidence>
<evidence type="ECO:0000256" key="3">
    <source>
        <dbReference type="ARBA" id="ARBA00011276"/>
    </source>
</evidence>
<keyword evidence="8 11" id="KW-1133">Transmembrane helix</keyword>
<feature type="signal peptide" evidence="12">
    <location>
        <begin position="1"/>
        <end position="23"/>
    </location>
</feature>
<evidence type="ECO:0000256" key="11">
    <source>
        <dbReference type="SAM" id="Phobius"/>
    </source>
</evidence>
<keyword evidence="9 11" id="KW-0472">Membrane</keyword>
<dbReference type="Proteomes" id="UP000193944">
    <property type="component" value="Unassembled WGS sequence"/>
</dbReference>
<evidence type="ECO:0000259" key="13">
    <source>
        <dbReference type="Pfam" id="PF07774"/>
    </source>
</evidence>
<dbReference type="STRING" id="1754192.A0A1Y1WPH9"/>
<keyword evidence="7" id="KW-0256">Endoplasmic reticulum</keyword>